<evidence type="ECO:0000259" key="2">
    <source>
        <dbReference type="Pfam" id="PF02517"/>
    </source>
</evidence>
<dbReference type="Pfam" id="PF02517">
    <property type="entry name" value="Rce1-like"/>
    <property type="match status" value="1"/>
</dbReference>
<sequence>MLGTSYPDKRMMRRALLVVTTVLVLLLGGTRFVQTLQEPQPRAQIALEGTDLQLQLLTLKTDPDWREAMAPLDERQLLSEAVEAYREAKLEAPARPAQLVKLGLLEAARGNTEPARTAWKQVEVRSPLGPTAAVLADLWARPPILPPEAENILESKLAGWYRTAALTRLYQLQQRSDALRTLQADASAKATRTLVRLGVLNLLPLAALVAGLVVLVSWVVWRNRRPDPPGWQVPWNVQTVWEVMVYWFAAFFSAGFLVSALVAGLRPEQADPLFQALFTLLVYGLIAGAGLGLLWSLVWKPHPESRALFSYRLVAGWERWGIGGWLAAVPLVLATSLLAQRLVGEGGGGNSLLTGIGGADAWPVRIVLFLSVAVAAPLFEETLFRGFVFPSLASRLGAPAGVVASAALFGIAHFSALEFFPLFALGVVLATVYHYTRSLAPCILLHSLWNGSTFLFLTVLSG</sequence>
<dbReference type="InterPro" id="IPR003675">
    <property type="entry name" value="Rce1/LyrA-like_dom"/>
</dbReference>
<dbReference type="AlphaFoldDB" id="Q7NGJ4"/>
<dbReference type="EMBL" id="BA000045">
    <property type="protein sequence ID" value="BAC91116.1"/>
    <property type="molecule type" value="Genomic_DNA"/>
</dbReference>
<feature type="transmembrane region" description="Helical" evidence="1">
    <location>
        <begin position="202"/>
        <end position="222"/>
    </location>
</feature>
<keyword evidence="1" id="KW-0472">Membrane</keyword>
<gene>
    <name evidence="3" type="ordered locus">gll3175</name>
</gene>
<evidence type="ECO:0000313" key="4">
    <source>
        <dbReference type="Proteomes" id="UP000000557"/>
    </source>
</evidence>
<keyword evidence="1" id="KW-1133">Transmembrane helix</keyword>
<dbReference type="HOGENOM" id="CLU_043242_0_0_3"/>
<dbReference type="EnsemblBacteria" id="BAC91116">
    <property type="protein sequence ID" value="BAC91116"/>
    <property type="gene ID" value="BAC91116"/>
</dbReference>
<name>Q7NGJ4_GLOVI</name>
<dbReference type="STRING" id="251221.gene:10760682"/>
<reference evidence="3 4" key="1">
    <citation type="journal article" date="2003" name="DNA Res.">
        <title>Complete genome structure of Gloeobacter violaceus PCC 7421, a cyanobacterium that lacks thylakoids.</title>
        <authorList>
            <person name="Nakamura Y."/>
            <person name="Kaneko T."/>
            <person name="Sato S."/>
            <person name="Mimuro M."/>
            <person name="Miyashita H."/>
            <person name="Tsuchiya T."/>
            <person name="Sasamoto S."/>
            <person name="Watanabe A."/>
            <person name="Kawashima K."/>
            <person name="Kishida Y."/>
            <person name="Kiyokawa C."/>
            <person name="Kohara M."/>
            <person name="Matsumoto M."/>
            <person name="Matsuno A."/>
            <person name="Nakazaki N."/>
            <person name="Shimpo S."/>
            <person name="Takeuchi C."/>
            <person name="Yamada M."/>
            <person name="Tabata S."/>
        </authorList>
    </citation>
    <scope>NUCLEOTIDE SEQUENCE [LARGE SCALE GENOMIC DNA]</scope>
    <source>
        <strain evidence="4">ATCC 29082 / PCC 7421</strain>
    </source>
</reference>
<feature type="transmembrane region" description="Helical" evidence="1">
    <location>
        <begin position="362"/>
        <end position="380"/>
    </location>
</feature>
<feature type="transmembrane region" description="Helical" evidence="1">
    <location>
        <begin position="419"/>
        <end position="436"/>
    </location>
</feature>
<feature type="transmembrane region" description="Helical" evidence="1">
    <location>
        <begin position="277"/>
        <end position="299"/>
    </location>
</feature>
<evidence type="ECO:0000313" key="3">
    <source>
        <dbReference type="EMBL" id="BAC91116.1"/>
    </source>
</evidence>
<proteinExistence type="predicted"/>
<feature type="transmembrane region" description="Helical" evidence="1">
    <location>
        <begin position="320"/>
        <end position="342"/>
    </location>
</feature>
<reference evidence="3 4" key="2">
    <citation type="journal article" date="2003" name="DNA Res.">
        <title>Complete genome structure of Gloeobacter violaceus PCC 7421, a cyanobacterium that lacks thylakoids (supplement).</title>
        <authorList>
            <person name="Nakamura Y."/>
            <person name="Kaneko T."/>
            <person name="Sato S."/>
            <person name="Mimuro M."/>
            <person name="Miyashita H."/>
            <person name="Tsuchiya T."/>
            <person name="Sasamoto S."/>
            <person name="Watanabe A."/>
            <person name="Kawashima K."/>
            <person name="Kishida Y."/>
            <person name="Kiyokawa C."/>
            <person name="Kohara M."/>
            <person name="Matsumoto M."/>
            <person name="Matsuno A."/>
            <person name="Nakazaki N."/>
            <person name="Shimpo S."/>
            <person name="Takeuchi C."/>
            <person name="Yamada M."/>
            <person name="Tabata S."/>
        </authorList>
    </citation>
    <scope>NUCLEOTIDE SEQUENCE [LARGE SCALE GENOMIC DNA]</scope>
    <source>
        <strain evidence="4">ATCC 29082 / PCC 7421</strain>
    </source>
</reference>
<dbReference type="eggNOG" id="COG1266">
    <property type="taxonomic scope" value="Bacteria"/>
</dbReference>
<protein>
    <submittedName>
        <fullName evidence="3">Gll3175 protein</fullName>
    </submittedName>
</protein>
<evidence type="ECO:0000256" key="1">
    <source>
        <dbReference type="SAM" id="Phobius"/>
    </source>
</evidence>
<dbReference type="OrthoDB" id="9782250at2"/>
<dbReference type="PANTHER" id="PTHR43592:SF15">
    <property type="entry name" value="CAAX AMINO TERMINAL PROTEASE FAMILY PROTEIN"/>
    <property type="match status" value="1"/>
</dbReference>
<dbReference type="PANTHER" id="PTHR43592">
    <property type="entry name" value="CAAX AMINO TERMINAL PROTEASE"/>
    <property type="match status" value="1"/>
</dbReference>
<dbReference type="KEGG" id="gvi:gll3175"/>
<feature type="transmembrane region" description="Helical" evidence="1">
    <location>
        <begin position="443"/>
        <end position="461"/>
    </location>
</feature>
<keyword evidence="1" id="KW-0812">Transmembrane</keyword>
<accession>Q7NGJ4</accession>
<dbReference type="InParanoid" id="Q7NGJ4"/>
<dbReference type="GO" id="GO:0004175">
    <property type="term" value="F:endopeptidase activity"/>
    <property type="evidence" value="ECO:0007669"/>
    <property type="project" value="UniProtKB-ARBA"/>
</dbReference>
<feature type="domain" description="CAAX prenyl protease 2/Lysostaphin resistance protein A-like" evidence="2">
    <location>
        <begin position="366"/>
        <end position="451"/>
    </location>
</feature>
<keyword evidence="4" id="KW-1185">Reference proteome</keyword>
<organism evidence="3 4">
    <name type="scientific">Gloeobacter violaceus (strain ATCC 29082 / PCC 7421)</name>
    <dbReference type="NCBI Taxonomy" id="251221"/>
    <lineage>
        <taxon>Bacteria</taxon>
        <taxon>Bacillati</taxon>
        <taxon>Cyanobacteriota</taxon>
        <taxon>Cyanophyceae</taxon>
        <taxon>Gloeobacterales</taxon>
        <taxon>Gloeobacteraceae</taxon>
        <taxon>Gloeobacter</taxon>
    </lineage>
</organism>
<dbReference type="PhylomeDB" id="Q7NGJ4"/>
<dbReference type="Proteomes" id="UP000000557">
    <property type="component" value="Chromosome"/>
</dbReference>
<feature type="transmembrane region" description="Helical" evidence="1">
    <location>
        <begin position="243"/>
        <end position="265"/>
    </location>
</feature>
<dbReference type="GO" id="GO:0080120">
    <property type="term" value="P:CAAX-box protein maturation"/>
    <property type="evidence" value="ECO:0007669"/>
    <property type="project" value="UniProtKB-ARBA"/>
</dbReference>